<gene>
    <name evidence="2" type="ORF">MSAN_02420000</name>
</gene>
<feature type="region of interest" description="Disordered" evidence="1">
    <location>
        <begin position="235"/>
        <end position="275"/>
    </location>
</feature>
<dbReference type="OrthoDB" id="10039611at2759"/>
<feature type="region of interest" description="Disordered" evidence="1">
    <location>
        <begin position="1"/>
        <end position="49"/>
    </location>
</feature>
<feature type="compositionally biased region" description="Low complexity" evidence="1">
    <location>
        <begin position="207"/>
        <end position="216"/>
    </location>
</feature>
<evidence type="ECO:0000256" key="1">
    <source>
        <dbReference type="SAM" id="MobiDB-lite"/>
    </source>
</evidence>
<dbReference type="Gene3D" id="3.30.420.10">
    <property type="entry name" value="Ribonuclease H-like superfamily/Ribonuclease H"/>
    <property type="match status" value="1"/>
</dbReference>
<feature type="compositionally biased region" description="Acidic residues" evidence="1">
    <location>
        <begin position="40"/>
        <end position="49"/>
    </location>
</feature>
<dbReference type="GO" id="GO:0003676">
    <property type="term" value="F:nucleic acid binding"/>
    <property type="evidence" value="ECO:0007669"/>
    <property type="project" value="InterPro"/>
</dbReference>
<accession>A0A8H7CEJ5</accession>
<comment type="caution">
    <text evidence="2">The sequence shown here is derived from an EMBL/GenBank/DDBJ whole genome shotgun (WGS) entry which is preliminary data.</text>
</comment>
<dbReference type="InterPro" id="IPR036397">
    <property type="entry name" value="RNaseH_sf"/>
</dbReference>
<organism evidence="2 3">
    <name type="scientific">Mycena sanguinolenta</name>
    <dbReference type="NCBI Taxonomy" id="230812"/>
    <lineage>
        <taxon>Eukaryota</taxon>
        <taxon>Fungi</taxon>
        <taxon>Dikarya</taxon>
        <taxon>Basidiomycota</taxon>
        <taxon>Agaricomycotina</taxon>
        <taxon>Agaricomycetes</taxon>
        <taxon>Agaricomycetidae</taxon>
        <taxon>Agaricales</taxon>
        <taxon>Marasmiineae</taxon>
        <taxon>Mycenaceae</taxon>
        <taxon>Mycena</taxon>
    </lineage>
</organism>
<keyword evidence="3" id="KW-1185">Reference proteome</keyword>
<name>A0A8H7CEJ5_9AGAR</name>
<feature type="region of interest" description="Disordered" evidence="1">
    <location>
        <begin position="107"/>
        <end position="140"/>
    </location>
</feature>
<proteinExistence type="predicted"/>
<dbReference type="Proteomes" id="UP000623467">
    <property type="component" value="Unassembled WGS sequence"/>
</dbReference>
<feature type="region of interest" description="Disordered" evidence="1">
    <location>
        <begin position="153"/>
        <end position="220"/>
    </location>
</feature>
<feature type="compositionally biased region" description="Polar residues" evidence="1">
    <location>
        <begin position="30"/>
        <end position="39"/>
    </location>
</feature>
<protein>
    <submittedName>
        <fullName evidence="2">Uncharacterized protein</fullName>
    </submittedName>
</protein>
<evidence type="ECO:0000313" key="2">
    <source>
        <dbReference type="EMBL" id="KAF7333551.1"/>
    </source>
</evidence>
<sequence>MPKLKRKSCTTNLGSFAKKKAKITEDPSLTPDSSRPTSPEDSEQSVDEFPVDLAISDHESVVSSEDSDLSEAVGDVPVFESENGLLAWLEVGKERLKKILESIKQPKAKEKGRGPYYKTKIGATPAPRTDRLQRATQKKNVKAHGLGLVNWLNKARDSQPASTSTSEARETVQADGLDDQPIDVDALIPTPSQAEDLGENGHEATWRSDSPSPSELSRLEEDGLGDCEELFTSINADRSHHEDRPTSHSFDSSIEPTPSIPSSGPEPLPQDPERVQPKIRFGAPSFSRADESFHPTVTAAPGMPPPPKQIDEAIKKLQNILRPSRGPNTRGYHHAELNMVLHGRLELMLSFLRLYAAEGYTEWGEKGRYNRKDEENLPTSEYGKFNSSVLEDEDLAQEIHLHLQELGPFISAQDVVNYMSSDEMKTRLNLKHGISLRTAQRWMKRTEYRWKAEPKGMYIDGHEREDVVNYRQNEFLPQWAAFDEGTRKWVKKGGDVAEDGTAQAAPKKKTKRQVEEEQWEEWEEEPPRSFIGMPDGKIVVIWRHDECIFYANDRRKIRWVHASETAKPRKKGEGKSMMVIAFVSPDYGWEARLTIKPGKTRDGYYGNEEILKHATTMMDTLDEKRPNEIHVLAYDNATIHTARAPDALSARYMVVKTPGIDKKTGVQKNFLVKKKSPDGRETEVRMRDGMFADGSPQSLYFPEGHPKAGIFKGMHILIHERIAKGANLPNPDNLKAECKKFKCPPGRTDCCCRRILYTQPDFVNQKSLLEEHCAARGYQVIFFPKFHCELNFIEQCWGFAKRIYRMFPASSKEEDLERNMNAALDAVPIETMRKFMDAYRKGLNGTQAAWAGKRYRGHRVLPKNIMALFDRFFHKKNQ</sequence>
<dbReference type="AlphaFoldDB" id="A0A8H7CEJ5"/>
<feature type="compositionally biased region" description="Basic and acidic residues" evidence="1">
    <location>
        <begin position="237"/>
        <end position="246"/>
    </location>
</feature>
<evidence type="ECO:0000313" key="3">
    <source>
        <dbReference type="Proteomes" id="UP000623467"/>
    </source>
</evidence>
<feature type="compositionally biased region" description="Low complexity" evidence="1">
    <location>
        <begin position="252"/>
        <end position="263"/>
    </location>
</feature>
<dbReference type="PANTHER" id="PTHR35871">
    <property type="entry name" value="EXPRESSED PROTEIN"/>
    <property type="match status" value="1"/>
</dbReference>
<dbReference type="PANTHER" id="PTHR35871:SF1">
    <property type="entry name" value="CXC1-LIKE CYSTEINE CLUSTER ASSOCIATED WITH KDZ TRANSPOSASES DOMAIN-CONTAINING PROTEIN"/>
    <property type="match status" value="1"/>
</dbReference>
<reference evidence="2" key="1">
    <citation type="submission" date="2020-05" db="EMBL/GenBank/DDBJ databases">
        <title>Mycena genomes resolve the evolution of fungal bioluminescence.</title>
        <authorList>
            <person name="Tsai I.J."/>
        </authorList>
    </citation>
    <scope>NUCLEOTIDE SEQUENCE</scope>
    <source>
        <strain evidence="2">160909Yilan</strain>
    </source>
</reference>
<dbReference type="EMBL" id="JACAZH010000055">
    <property type="protein sequence ID" value="KAF7333551.1"/>
    <property type="molecule type" value="Genomic_DNA"/>
</dbReference>
<feature type="region of interest" description="Disordered" evidence="1">
    <location>
        <begin position="496"/>
        <end position="527"/>
    </location>
</feature>